<proteinExistence type="predicted"/>
<evidence type="ECO:0000313" key="2">
    <source>
        <dbReference type="Proteomes" id="UP001186974"/>
    </source>
</evidence>
<name>A0ACC3D1E6_9PEZI</name>
<keyword evidence="2" id="KW-1185">Reference proteome</keyword>
<feature type="non-terminal residue" evidence="1">
    <location>
        <position position="725"/>
    </location>
</feature>
<sequence length="725" mass="80850">MYSVYHAAYAESKPASSLFRQRRASANEAKNRRRSSFLPGTGATTPAARPRENLRESFGGAMRAGGTSFATNPRQRRDTNDLQSAEDALASQLDPDFEKQRQPARESRRVSSLLSRTDFATSHDRTAFQDLATSHTSTAAHVRRGQSLGGANERLSMTNGSRARYRASTPASVSQLSFDEVTVEDFGDDPESSDPRGPGVQPYRDIQDFGFLDPLDGLKKELILQKWTEVPMDHPGTFSSWTAKTEAKERPKVFTMVSPRSMSATGPFARRFCLHIVNKSTFQHVELCYNMQRLEPGKSASATDPVSRNILIPHMTGVQRYETYVDALPIRDGLFAAVAFLRRSGPADTQLHIHTCWKDELEHSLQLPQLRVFNPHFLLDDMPSSSPCSTGRRRTLGTSKSVTGLAFSGFNGCFDLIEKDQTRHQLLVQLQPRNNHVARILEVCRFALPDFDGEQLLSRWWQVVKLTERAGRLLPDHLEWLALVAAIFTFGPPRDQIQANVADSSDVRKVKRYEHDVALNAVLASGAWNKMWSYELQATSMKSYNSSPWEWSKISDTHSGVPFLRATEGSKGLNNVVQDALRLAASIQQDAGEQKRHSAHLPRLLVALHLMREEDKLNIVSAANEALDLAPVLAQLGRWIGWEEWGFRTGGYYDLERRSEEEIIYDGASLDGYPDAAPPGPVFVNPPSILQWLEGAVHLNNSVLFPKLALLIATPEGSRKSDSAA</sequence>
<organism evidence="1 2">
    <name type="scientific">Coniosporium uncinatum</name>
    <dbReference type="NCBI Taxonomy" id="93489"/>
    <lineage>
        <taxon>Eukaryota</taxon>
        <taxon>Fungi</taxon>
        <taxon>Dikarya</taxon>
        <taxon>Ascomycota</taxon>
        <taxon>Pezizomycotina</taxon>
        <taxon>Dothideomycetes</taxon>
        <taxon>Dothideomycetes incertae sedis</taxon>
        <taxon>Coniosporium</taxon>
    </lineage>
</organism>
<gene>
    <name evidence="1" type="ORF">LTS18_008675</name>
</gene>
<comment type="caution">
    <text evidence="1">The sequence shown here is derived from an EMBL/GenBank/DDBJ whole genome shotgun (WGS) entry which is preliminary data.</text>
</comment>
<accession>A0ACC3D1E6</accession>
<reference evidence="1" key="1">
    <citation type="submission" date="2024-09" db="EMBL/GenBank/DDBJ databases">
        <title>Black Yeasts Isolated from many extreme environments.</title>
        <authorList>
            <person name="Coleine C."/>
            <person name="Stajich J.E."/>
            <person name="Selbmann L."/>
        </authorList>
    </citation>
    <scope>NUCLEOTIDE SEQUENCE</scope>
    <source>
        <strain evidence="1">CCFEE 5737</strain>
    </source>
</reference>
<evidence type="ECO:0000313" key="1">
    <source>
        <dbReference type="EMBL" id="KAK3060376.1"/>
    </source>
</evidence>
<protein>
    <submittedName>
        <fullName evidence="1">Uncharacterized protein</fullName>
    </submittedName>
</protein>
<dbReference type="EMBL" id="JAWDJW010008616">
    <property type="protein sequence ID" value="KAK3060376.1"/>
    <property type="molecule type" value="Genomic_DNA"/>
</dbReference>
<dbReference type="Proteomes" id="UP001186974">
    <property type="component" value="Unassembled WGS sequence"/>
</dbReference>